<evidence type="ECO:0000256" key="6">
    <source>
        <dbReference type="ARBA" id="ARBA00022840"/>
    </source>
</evidence>
<evidence type="ECO:0000256" key="2">
    <source>
        <dbReference type="ARBA" id="ARBA00022448"/>
    </source>
</evidence>
<dbReference type="InterPro" id="IPR027417">
    <property type="entry name" value="P-loop_NTPase"/>
</dbReference>
<keyword evidence="7" id="KW-0029">Amino-acid transport</keyword>
<dbReference type="GO" id="GO:0005524">
    <property type="term" value="F:ATP binding"/>
    <property type="evidence" value="ECO:0007669"/>
    <property type="project" value="UniProtKB-KW"/>
</dbReference>
<organism evidence="9 10">
    <name type="scientific">Paraburkholderia silvatlantica</name>
    <dbReference type="NCBI Taxonomy" id="321895"/>
    <lineage>
        <taxon>Bacteria</taxon>
        <taxon>Pseudomonadati</taxon>
        <taxon>Pseudomonadota</taxon>
        <taxon>Betaproteobacteria</taxon>
        <taxon>Burkholderiales</taxon>
        <taxon>Burkholderiaceae</taxon>
        <taxon>Paraburkholderia</taxon>
    </lineage>
</organism>
<evidence type="ECO:0000256" key="1">
    <source>
        <dbReference type="ARBA" id="ARBA00005417"/>
    </source>
</evidence>
<dbReference type="OrthoDB" id="9776369at2"/>
<keyword evidence="5" id="KW-0547">Nucleotide-binding</keyword>
<dbReference type="PROSITE" id="PS50893">
    <property type="entry name" value="ABC_TRANSPORTER_2"/>
    <property type="match status" value="1"/>
</dbReference>
<keyword evidence="3" id="KW-1003">Cell membrane</keyword>
<dbReference type="SUPFAM" id="SSF52540">
    <property type="entry name" value="P-loop containing nucleoside triphosphate hydrolases"/>
    <property type="match status" value="1"/>
</dbReference>
<evidence type="ECO:0000313" key="10">
    <source>
        <dbReference type="Proteomes" id="UP000247772"/>
    </source>
</evidence>
<dbReference type="GO" id="GO:0015807">
    <property type="term" value="P:L-amino acid transport"/>
    <property type="evidence" value="ECO:0007669"/>
    <property type="project" value="TreeGrafter"/>
</dbReference>
<accession>A0A2V4T7F4</accession>
<dbReference type="Proteomes" id="UP000247772">
    <property type="component" value="Unassembled WGS sequence"/>
</dbReference>
<dbReference type="RefSeq" id="WP_146242706.1">
    <property type="nucleotide sequence ID" value="NZ_QJSQ01000014.1"/>
</dbReference>
<comment type="similarity">
    <text evidence="1">Belongs to the ABC transporter superfamily.</text>
</comment>
<keyword evidence="4" id="KW-0997">Cell inner membrane</keyword>
<keyword evidence="6 9" id="KW-0067">ATP-binding</keyword>
<keyword evidence="4" id="KW-0472">Membrane</keyword>
<dbReference type="GO" id="GO:0016887">
    <property type="term" value="F:ATP hydrolysis activity"/>
    <property type="evidence" value="ECO:0007669"/>
    <property type="project" value="InterPro"/>
</dbReference>
<name>A0A2V4T7F4_9BURK</name>
<reference evidence="9 10" key="1">
    <citation type="submission" date="2018-06" db="EMBL/GenBank/DDBJ databases">
        <title>Genomic Encyclopedia of Type Strains, Phase IV (KMG-V): Genome sequencing to study the core and pangenomes of soil and plant-associated prokaryotes.</title>
        <authorList>
            <person name="Whitman W."/>
        </authorList>
    </citation>
    <scope>NUCLEOTIDE SEQUENCE [LARGE SCALE GENOMIC DNA]</scope>
    <source>
        <strain evidence="9 10">SRCL-318</strain>
    </source>
</reference>
<proteinExistence type="inferred from homology"/>
<gene>
    <name evidence="9" type="ORF">C7410_114120</name>
</gene>
<evidence type="ECO:0000313" key="9">
    <source>
        <dbReference type="EMBL" id="PYE21479.1"/>
    </source>
</evidence>
<dbReference type="InterPro" id="IPR003593">
    <property type="entry name" value="AAA+_ATPase"/>
</dbReference>
<dbReference type="InterPro" id="IPR003439">
    <property type="entry name" value="ABC_transporter-like_ATP-bd"/>
</dbReference>
<evidence type="ECO:0000259" key="8">
    <source>
        <dbReference type="PROSITE" id="PS50893"/>
    </source>
</evidence>
<dbReference type="PANTHER" id="PTHR43820">
    <property type="entry name" value="HIGH-AFFINITY BRANCHED-CHAIN AMINO ACID TRANSPORT ATP-BINDING PROTEIN LIVF"/>
    <property type="match status" value="1"/>
</dbReference>
<dbReference type="Pfam" id="PF00005">
    <property type="entry name" value="ABC_tran"/>
    <property type="match status" value="1"/>
</dbReference>
<dbReference type="InterPro" id="IPR017871">
    <property type="entry name" value="ABC_transporter-like_CS"/>
</dbReference>
<feature type="domain" description="ABC transporter" evidence="8">
    <location>
        <begin position="5"/>
        <end position="234"/>
    </location>
</feature>
<dbReference type="Gene3D" id="3.40.50.300">
    <property type="entry name" value="P-loop containing nucleotide triphosphate hydrolases"/>
    <property type="match status" value="1"/>
</dbReference>
<evidence type="ECO:0000256" key="4">
    <source>
        <dbReference type="ARBA" id="ARBA00022519"/>
    </source>
</evidence>
<evidence type="ECO:0000256" key="3">
    <source>
        <dbReference type="ARBA" id="ARBA00022475"/>
    </source>
</evidence>
<dbReference type="SMART" id="SM00382">
    <property type="entry name" value="AAA"/>
    <property type="match status" value="1"/>
</dbReference>
<comment type="caution">
    <text evidence="9">The sequence shown here is derived from an EMBL/GenBank/DDBJ whole genome shotgun (WGS) entry which is preliminary data.</text>
</comment>
<dbReference type="InterPro" id="IPR052156">
    <property type="entry name" value="BCAA_Transport_ATP-bd_LivF"/>
</dbReference>
<sequence>MKDGMEIHELNVARSGALIVRNLSMSVPTGEITVLLGPNGAGKSTLLDAIAGVIPVTSGCVSMGSRDVHTASRRLRVQSGISYVQQGRQIFPTLSVRANIRAAMSRREDADTAVARTLDIFPELEKRLDTPAGMLSGGEQQMIVLARSIAKDPKVLLIDELSLGLAPVVVRRFLPLLETLRNRGTAILLVEQYADAALEIGNSVIVLNHGNCVLADSCAVLRSNPQRLHAAYLGERR</sequence>
<keyword evidence="2" id="KW-0813">Transport</keyword>
<evidence type="ECO:0000256" key="5">
    <source>
        <dbReference type="ARBA" id="ARBA00022741"/>
    </source>
</evidence>
<dbReference type="AlphaFoldDB" id="A0A2V4T7F4"/>
<protein>
    <submittedName>
        <fullName evidence="9">Amino acid/amide ABC transporter ATP-binding protein 2 (HAAT family)</fullName>
    </submittedName>
</protein>
<dbReference type="PANTHER" id="PTHR43820:SF4">
    <property type="entry name" value="HIGH-AFFINITY BRANCHED-CHAIN AMINO ACID TRANSPORT ATP-BINDING PROTEIN LIVF"/>
    <property type="match status" value="1"/>
</dbReference>
<evidence type="ECO:0000256" key="7">
    <source>
        <dbReference type="ARBA" id="ARBA00022970"/>
    </source>
</evidence>
<dbReference type="GO" id="GO:0015658">
    <property type="term" value="F:branched-chain amino acid transmembrane transporter activity"/>
    <property type="evidence" value="ECO:0007669"/>
    <property type="project" value="TreeGrafter"/>
</dbReference>
<dbReference type="EMBL" id="QJSQ01000014">
    <property type="protein sequence ID" value="PYE21479.1"/>
    <property type="molecule type" value="Genomic_DNA"/>
</dbReference>
<dbReference type="PROSITE" id="PS00211">
    <property type="entry name" value="ABC_TRANSPORTER_1"/>
    <property type="match status" value="1"/>
</dbReference>